<keyword evidence="2" id="KW-1185">Reference proteome</keyword>
<dbReference type="InterPro" id="IPR008775">
    <property type="entry name" value="Phytyl_CoA_dOase-like"/>
</dbReference>
<dbReference type="PANTHER" id="PTHR31630">
    <property type="entry name" value="PHYTANOYL-COA DIOXYGENASE-RELATED-RELATED"/>
    <property type="match status" value="1"/>
</dbReference>
<dbReference type="EMBL" id="VYTZ01000001">
    <property type="protein sequence ID" value="KAA9381400.1"/>
    <property type="molecule type" value="Genomic_DNA"/>
</dbReference>
<name>A0A5J5K8U1_9ACTN</name>
<reference evidence="1 2" key="1">
    <citation type="submission" date="2019-09" db="EMBL/GenBank/DDBJ databases">
        <title>Screening of Novel Bioactive Compounds from Soil-Associated.</title>
        <authorList>
            <person name="Gong X."/>
        </authorList>
    </citation>
    <scope>NUCLEOTIDE SEQUENCE [LARGE SCALE GENOMIC DNA]</scope>
    <source>
        <strain evidence="1 2">Gxj-6</strain>
    </source>
</reference>
<dbReference type="Gene3D" id="2.60.120.620">
    <property type="entry name" value="q2cbj1_9rhob like domain"/>
    <property type="match status" value="1"/>
</dbReference>
<keyword evidence="1" id="KW-0223">Dioxygenase</keyword>
<dbReference type="RefSeq" id="WP_150930046.1">
    <property type="nucleotide sequence ID" value="NZ_VYTZ01000001.1"/>
</dbReference>
<evidence type="ECO:0000313" key="1">
    <source>
        <dbReference type="EMBL" id="KAA9381400.1"/>
    </source>
</evidence>
<evidence type="ECO:0000313" key="2">
    <source>
        <dbReference type="Proteomes" id="UP000327011"/>
    </source>
</evidence>
<keyword evidence="1" id="KW-0560">Oxidoreductase</keyword>
<protein>
    <submittedName>
        <fullName evidence="1">Phytanoyl-CoA dioxygenase family protein</fullName>
    </submittedName>
</protein>
<dbReference type="AlphaFoldDB" id="A0A5J5K8U1"/>
<organism evidence="1 2">
    <name type="scientific">Microbispora cellulosiformans</name>
    <dbReference type="NCBI Taxonomy" id="2614688"/>
    <lineage>
        <taxon>Bacteria</taxon>
        <taxon>Bacillati</taxon>
        <taxon>Actinomycetota</taxon>
        <taxon>Actinomycetes</taxon>
        <taxon>Streptosporangiales</taxon>
        <taxon>Streptosporangiaceae</taxon>
        <taxon>Microbispora</taxon>
    </lineage>
</organism>
<comment type="caution">
    <text evidence="1">The sequence shown here is derived from an EMBL/GenBank/DDBJ whole genome shotgun (WGS) entry which is preliminary data.</text>
</comment>
<dbReference type="PANTHER" id="PTHR31630:SF6">
    <property type="entry name" value="PHYTANOYL-COA DIOXYGENASE-RELATED"/>
    <property type="match status" value="1"/>
</dbReference>
<sequence>MTQDYASIRSQATTVSDAEIDELAATFDRDGYVVVPAAVSREDARYYRDQILGMLPSDLSIPLAWGSAYGRIKPLHENGKHTFALPELLPTWQNERLYRLAARLLGSERLRVHDGSLCITIRHDPRDRPLVQEASGGGPRVHLDTGVPRDLDRFRLDPPEMEVGGCYYFTDVAPGGGGIAISPGGHRWVAEQAAASPKGRRLYGNWGQITGAPPLVEVVGNAGDFVMHHYLSPHAVSHNLSETTRVVQFVRYRRLDNPYGLVPPVEPGTYDEKQLGVLTDLGRKLLGIDPWPDEVR</sequence>
<dbReference type="GO" id="GO:0016706">
    <property type="term" value="F:2-oxoglutarate-dependent dioxygenase activity"/>
    <property type="evidence" value="ECO:0007669"/>
    <property type="project" value="UniProtKB-ARBA"/>
</dbReference>
<gene>
    <name evidence="1" type="ORF">F5972_00690</name>
</gene>
<proteinExistence type="predicted"/>
<dbReference type="Proteomes" id="UP000327011">
    <property type="component" value="Unassembled WGS sequence"/>
</dbReference>
<dbReference type="Pfam" id="PF05721">
    <property type="entry name" value="PhyH"/>
    <property type="match status" value="1"/>
</dbReference>
<dbReference type="SUPFAM" id="SSF51197">
    <property type="entry name" value="Clavaminate synthase-like"/>
    <property type="match status" value="1"/>
</dbReference>
<accession>A0A5J5K8U1</accession>